<evidence type="ECO:0000313" key="12">
    <source>
        <dbReference type="Proteomes" id="UP000242660"/>
    </source>
</evidence>
<dbReference type="Proteomes" id="UP000242660">
    <property type="component" value="Unassembled WGS sequence"/>
</dbReference>
<dbReference type="PROSITE" id="PS51257">
    <property type="entry name" value="PROKAR_LIPOPROTEIN"/>
    <property type="match status" value="1"/>
</dbReference>
<keyword evidence="12" id="KW-1185">Reference proteome</keyword>
<dbReference type="PANTHER" id="PTHR12815">
    <property type="entry name" value="SORTING AND ASSEMBLY MACHINERY SAMM50 PROTEIN FAMILY MEMBER"/>
    <property type="match status" value="1"/>
</dbReference>
<feature type="domain" description="POTRA" evidence="10">
    <location>
        <begin position="272"/>
        <end position="350"/>
    </location>
</feature>
<keyword evidence="4 8" id="KW-0732">Signal</keyword>
<evidence type="ECO:0000256" key="7">
    <source>
        <dbReference type="ARBA" id="ARBA00023237"/>
    </source>
</evidence>
<dbReference type="PROSITE" id="PS51779">
    <property type="entry name" value="POTRA"/>
    <property type="match status" value="5"/>
</dbReference>
<keyword evidence="2 8" id="KW-1134">Transmembrane beta strand</keyword>
<feature type="chain" id="PRO_5044941252" description="Outer membrane protein assembly factor BamA" evidence="8">
    <location>
        <begin position="27"/>
        <end position="767"/>
    </location>
</feature>
<dbReference type="Gene3D" id="3.10.20.310">
    <property type="entry name" value="membrane protein fhac"/>
    <property type="match status" value="5"/>
</dbReference>
<feature type="domain" description="POTRA" evidence="10">
    <location>
        <begin position="353"/>
        <end position="427"/>
    </location>
</feature>
<reference evidence="11 12" key="1">
    <citation type="journal article" date="2017" name="Front. Microbiol.">
        <title>Genome of Ca. Pandoraea novymonadis, an Endosymbiotic Bacterium of the Trypanosomatid Novymonas esmeraldas.</title>
        <authorList>
            <person name="Kostygov A.Y."/>
            <person name="Butenko A."/>
            <person name="Nenarokova A."/>
            <person name="Tashyreva D."/>
            <person name="Flegontov P."/>
            <person name="Lukes J."/>
            <person name="Yurchenko V."/>
        </authorList>
    </citation>
    <scope>NUCLEOTIDE SEQUENCE [LARGE SCALE GENOMIC DNA]</scope>
    <source>
        <strain evidence="11 12">E262</strain>
    </source>
</reference>
<dbReference type="InterPro" id="IPR034746">
    <property type="entry name" value="POTRA"/>
</dbReference>
<name>A0ABX5FE88_9BURK</name>
<evidence type="ECO:0000256" key="9">
    <source>
        <dbReference type="NCBIfam" id="TIGR03303"/>
    </source>
</evidence>
<accession>A0ABX5FE88</accession>
<evidence type="ECO:0000256" key="4">
    <source>
        <dbReference type="ARBA" id="ARBA00022729"/>
    </source>
</evidence>
<gene>
    <name evidence="8 11" type="primary">bamA</name>
    <name evidence="11" type="ORF">BZL35_00254</name>
</gene>
<sequence precursor="true">MLKKHHLVLKGIAATILATHSFLACAIAPFVVKDIHVNGLQRIEPGTLFSYLPIKQGEVFSGDHGGETIRSLYATGLFSDVRIDVVDNILVLNVHERPSITTIDFLGIKEFDKDALKNALRSIGLSDGRTFDRNLLEKSEQELKRQYLARGYYAVEVKTIITPLEKNRIYIQYNVTEGLKAKIKDIKFLGNKIFSSSNLLSEMELGANNWLSWYSKNDLYSKEKLNGDLEKLRLFYLNRGYLEFNIESTDVSITNDKGEMFLTINLYEGPRYKISAVNLLGETLGKHDQIQKLIELKVGDFFSLKKLQEGTKSIKNLLGNYGFAFANVTAQPNLDRENHNVELTMTVDPGRRVYVRKINIIGNSHTRDEVIRREMRLLESSWFNADRLKLSKERVSRLGYFADVDVIIEPVSGSTDQIDLQIKVSEKPTGTMNIGAGFSSSDKVILQAGISQDNVFGSGTSLLVNVNTGKSYRTLQVAQVDPYFTIDGISRITDVYYRTYQPLLLTTSSDFRINAIGGNLKFGVPFSEVDTVFFGLGFEQTRLKFANNSTTPQRYIDYSSQYGHISNDYPLTIGWTRDSRDSALIPTRGCYQKANIEFGMPIGTTKYYRAYYNHQFFYPVNRGFTVSFNGEVGYGHGLNGQSFPIFKNYYAGGIGSVRGYEPSSLGPKDDNSDPIGGASKLIGNVELTFPLPGTGYDRTLRVFTFLDGGTVYDNGKAITFNHLRYSYGFGLSWISPIGPFKISMGFPLIKKPGDKYQKLQFQVGTSF</sequence>
<comment type="subunit">
    <text evidence="8">Part of the Bam complex.</text>
</comment>
<protein>
    <recommendedName>
        <fullName evidence="8 9">Outer membrane protein assembly factor BamA</fullName>
    </recommendedName>
</protein>
<evidence type="ECO:0000256" key="2">
    <source>
        <dbReference type="ARBA" id="ARBA00022452"/>
    </source>
</evidence>
<dbReference type="InterPro" id="IPR039910">
    <property type="entry name" value="D15-like"/>
</dbReference>
<dbReference type="NCBIfam" id="TIGR03303">
    <property type="entry name" value="OM_YaeT"/>
    <property type="match status" value="1"/>
</dbReference>
<evidence type="ECO:0000256" key="3">
    <source>
        <dbReference type="ARBA" id="ARBA00022692"/>
    </source>
</evidence>
<keyword evidence="7 8" id="KW-0998">Cell outer membrane</keyword>
<comment type="function">
    <text evidence="8">Part of the outer membrane protein assembly complex, which is involved in assembly and insertion of beta-barrel proteins into the outer membrane.</text>
</comment>
<keyword evidence="6 8" id="KW-0472">Membrane</keyword>
<feature type="domain" description="POTRA" evidence="10">
    <location>
        <begin position="98"/>
        <end position="178"/>
    </location>
</feature>
<dbReference type="RefSeq" id="WP_181276530.1">
    <property type="nucleotide sequence ID" value="NZ_MUHY01000001.1"/>
</dbReference>
<evidence type="ECO:0000256" key="5">
    <source>
        <dbReference type="ARBA" id="ARBA00022737"/>
    </source>
</evidence>
<dbReference type="InterPro" id="IPR010827">
    <property type="entry name" value="BamA/TamA_POTRA"/>
</dbReference>
<evidence type="ECO:0000259" key="10">
    <source>
        <dbReference type="PROSITE" id="PS51779"/>
    </source>
</evidence>
<comment type="caution">
    <text evidence="11">The sequence shown here is derived from an EMBL/GenBank/DDBJ whole genome shotgun (WGS) entry which is preliminary data.</text>
</comment>
<evidence type="ECO:0000256" key="6">
    <source>
        <dbReference type="ARBA" id="ARBA00023136"/>
    </source>
</evidence>
<comment type="subcellular location">
    <subcellularLocation>
        <location evidence="8">Cell outer membrane</location>
    </subcellularLocation>
    <subcellularLocation>
        <location evidence="1">Membrane</location>
    </subcellularLocation>
</comment>
<dbReference type="PANTHER" id="PTHR12815:SF23">
    <property type="entry name" value="OUTER MEMBRANE PROTEIN ASSEMBLY FACTOR BAMA"/>
    <property type="match status" value="1"/>
</dbReference>
<feature type="domain" description="POTRA" evidence="10">
    <location>
        <begin position="181"/>
        <end position="269"/>
    </location>
</feature>
<dbReference type="InterPro" id="IPR023707">
    <property type="entry name" value="OM_assembly_BamA"/>
</dbReference>
<evidence type="ECO:0000256" key="1">
    <source>
        <dbReference type="ARBA" id="ARBA00004370"/>
    </source>
</evidence>
<feature type="domain" description="POTRA" evidence="10">
    <location>
        <begin position="30"/>
        <end position="97"/>
    </location>
</feature>
<evidence type="ECO:0000313" key="11">
    <source>
        <dbReference type="EMBL" id="PSB92028.1"/>
    </source>
</evidence>
<dbReference type="EMBL" id="MUHY01000001">
    <property type="protein sequence ID" value="PSB92028.1"/>
    <property type="molecule type" value="Genomic_DNA"/>
</dbReference>
<proteinExistence type="inferred from homology"/>
<evidence type="ECO:0000256" key="8">
    <source>
        <dbReference type="HAMAP-Rule" id="MF_01430"/>
    </source>
</evidence>
<dbReference type="HAMAP" id="MF_01430">
    <property type="entry name" value="OM_assembly_BamA"/>
    <property type="match status" value="1"/>
</dbReference>
<dbReference type="Pfam" id="PF01103">
    <property type="entry name" value="Omp85"/>
    <property type="match status" value="1"/>
</dbReference>
<feature type="signal peptide" evidence="8">
    <location>
        <begin position="1"/>
        <end position="26"/>
    </location>
</feature>
<dbReference type="PIRSF" id="PIRSF006076">
    <property type="entry name" value="OM_assembly_OMP85"/>
    <property type="match status" value="1"/>
</dbReference>
<dbReference type="Pfam" id="PF07244">
    <property type="entry name" value="POTRA"/>
    <property type="match status" value="4"/>
</dbReference>
<dbReference type="InterPro" id="IPR000184">
    <property type="entry name" value="Bac_surfAg_D15"/>
</dbReference>
<keyword evidence="3 8" id="KW-0812">Transmembrane</keyword>
<keyword evidence="5 8" id="KW-0677">Repeat</keyword>
<comment type="similarity">
    <text evidence="8">Belongs to the BamA family.</text>
</comment>
<organism evidence="11 12">
    <name type="scientific">Candidatus Pandoraea novymonadis</name>
    <dbReference type="NCBI Taxonomy" id="1808959"/>
    <lineage>
        <taxon>Bacteria</taxon>
        <taxon>Pseudomonadati</taxon>
        <taxon>Pseudomonadota</taxon>
        <taxon>Betaproteobacteria</taxon>
        <taxon>Burkholderiales</taxon>
        <taxon>Burkholderiaceae</taxon>
        <taxon>Pandoraea</taxon>
    </lineage>
</organism>
<dbReference type="Gene3D" id="2.40.160.50">
    <property type="entry name" value="membrane protein fhac: a member of the omp85/tpsb transporter family"/>
    <property type="match status" value="1"/>
</dbReference>